<protein>
    <submittedName>
        <fullName evidence="3">Sporulation integral membrane protein YlbJ</fullName>
    </submittedName>
</protein>
<feature type="transmembrane region" description="Helical" evidence="1">
    <location>
        <begin position="49"/>
        <end position="75"/>
    </location>
</feature>
<feature type="domain" description="Nucleoside transporter/FeoB GTPase Gate" evidence="2">
    <location>
        <begin position="48"/>
        <end position="146"/>
    </location>
</feature>
<keyword evidence="4" id="KW-1185">Reference proteome</keyword>
<accession>A0A1M4UU84</accession>
<dbReference type="OrthoDB" id="1645614at2"/>
<feature type="transmembrane region" description="Helical" evidence="1">
    <location>
        <begin position="153"/>
        <end position="173"/>
    </location>
</feature>
<feature type="transmembrane region" description="Helical" evidence="1">
    <location>
        <begin position="12"/>
        <end position="29"/>
    </location>
</feature>
<organism evidence="3 4">
    <name type="scientific">Seinonella peptonophila</name>
    <dbReference type="NCBI Taxonomy" id="112248"/>
    <lineage>
        <taxon>Bacteria</taxon>
        <taxon>Bacillati</taxon>
        <taxon>Bacillota</taxon>
        <taxon>Bacilli</taxon>
        <taxon>Bacillales</taxon>
        <taxon>Thermoactinomycetaceae</taxon>
        <taxon>Seinonella</taxon>
    </lineage>
</organism>
<dbReference type="NCBIfam" id="TIGR02871">
    <property type="entry name" value="spore_ylbJ"/>
    <property type="match status" value="1"/>
</dbReference>
<keyword evidence="1" id="KW-0812">Transmembrane</keyword>
<dbReference type="Pfam" id="PF07670">
    <property type="entry name" value="Gate"/>
    <property type="match status" value="1"/>
</dbReference>
<evidence type="ECO:0000256" key="1">
    <source>
        <dbReference type="SAM" id="Phobius"/>
    </source>
</evidence>
<keyword evidence="1" id="KW-1133">Transmembrane helix</keyword>
<feature type="transmembrane region" description="Helical" evidence="1">
    <location>
        <begin position="125"/>
        <end position="146"/>
    </location>
</feature>
<keyword evidence="1" id="KW-0472">Membrane</keyword>
<dbReference type="Proteomes" id="UP000184476">
    <property type="component" value="Unassembled WGS sequence"/>
</dbReference>
<feature type="transmembrane region" description="Helical" evidence="1">
    <location>
        <begin position="87"/>
        <end position="105"/>
    </location>
</feature>
<dbReference type="STRING" id="112248.SAMN05444392_10229"/>
<feature type="transmembrane region" description="Helical" evidence="1">
    <location>
        <begin position="377"/>
        <end position="396"/>
    </location>
</feature>
<feature type="transmembrane region" description="Helical" evidence="1">
    <location>
        <begin position="331"/>
        <end position="352"/>
    </location>
</feature>
<dbReference type="EMBL" id="FQVL01000002">
    <property type="protein sequence ID" value="SHE60272.1"/>
    <property type="molecule type" value="Genomic_DNA"/>
</dbReference>
<evidence type="ECO:0000313" key="4">
    <source>
        <dbReference type="Proteomes" id="UP000184476"/>
    </source>
</evidence>
<dbReference type="AlphaFoldDB" id="A0A1M4UU84"/>
<feature type="transmembrane region" description="Helical" evidence="1">
    <location>
        <begin position="220"/>
        <end position="241"/>
    </location>
</feature>
<evidence type="ECO:0000259" key="2">
    <source>
        <dbReference type="Pfam" id="PF07670"/>
    </source>
</evidence>
<sequence length="414" mass="46690">MQLKWLRSRTQSVFLALVVLMMAVILVQYPEQAFTSSLRGLKIWWDVIFPTLLPFFVIAEMMIGFGVVHFVGILLEPLMRPIFRVPGAGAFVMAVGFISGNPMGAKLTSRLREQKLVTREEGERLLSFTSTASPLFIFGAVAVGFFEEPRIGLLLAIAHYISSILVGICMRFYRTDAPSTPPIPTNKEFLILRALRAMHRARIQDGRNFGQLLGEAVTSAVHTLLMIGGFIMVFSVFIHLIHFLEFQQWGSLLIEKIFAIVQLTPALSEPFFAGLVEMTLGSQMISDTPPTIPLISKLVAVSMIIGWNGFSIHAQIASIISRTNLRYWPYFLGKLLHAIFAGIITFLLWKILQPSLQPIALHISTFSLSRTTTHLPHYWEIWQHICTWIAIIWLMIRTKQLFKPAISAGEPLQR</sequence>
<name>A0A1M4UU84_9BACL</name>
<feature type="transmembrane region" description="Helical" evidence="1">
    <location>
        <begin position="292"/>
        <end position="310"/>
    </location>
</feature>
<dbReference type="InterPro" id="IPR011642">
    <property type="entry name" value="Gate_dom"/>
</dbReference>
<proteinExistence type="predicted"/>
<gene>
    <name evidence="3" type="ORF">SAMN05444392_10229</name>
</gene>
<dbReference type="RefSeq" id="WP_073152989.1">
    <property type="nucleotide sequence ID" value="NZ_FQVL01000002.1"/>
</dbReference>
<feature type="transmembrane region" description="Helical" evidence="1">
    <location>
        <begin position="253"/>
        <end position="272"/>
    </location>
</feature>
<dbReference type="InterPro" id="IPR014226">
    <property type="entry name" value="Spore_IM_YlbJ"/>
</dbReference>
<reference evidence="3 4" key="1">
    <citation type="submission" date="2016-11" db="EMBL/GenBank/DDBJ databases">
        <authorList>
            <person name="Jaros S."/>
            <person name="Januszkiewicz K."/>
            <person name="Wedrychowicz H."/>
        </authorList>
    </citation>
    <scope>NUCLEOTIDE SEQUENCE [LARGE SCALE GENOMIC DNA]</scope>
    <source>
        <strain evidence="3 4">DSM 44666</strain>
    </source>
</reference>
<evidence type="ECO:0000313" key="3">
    <source>
        <dbReference type="EMBL" id="SHE60272.1"/>
    </source>
</evidence>